<accession>A0A015SJG7</accession>
<proteinExistence type="inferred from homology"/>
<evidence type="ECO:0000259" key="8">
    <source>
        <dbReference type="Pfam" id="PF14322"/>
    </source>
</evidence>
<evidence type="ECO:0000256" key="6">
    <source>
        <dbReference type="SAM" id="SignalP"/>
    </source>
</evidence>
<feature type="chain" id="PRO_5001476496" evidence="6">
    <location>
        <begin position="24"/>
        <end position="581"/>
    </location>
</feature>
<feature type="domain" description="RagB/SusD" evidence="7">
    <location>
        <begin position="290"/>
        <end position="581"/>
    </location>
</feature>
<keyword evidence="4" id="KW-0472">Membrane</keyword>
<comment type="caution">
    <text evidence="9">The sequence shown here is derived from an EMBL/GenBank/DDBJ whole genome shotgun (WGS) entry which is preliminary data.</text>
</comment>
<keyword evidence="5" id="KW-0998">Cell outer membrane</keyword>
<dbReference type="EMBL" id="JGCY01000407">
    <property type="protein sequence ID" value="EXY72374.1"/>
    <property type="molecule type" value="Genomic_DNA"/>
</dbReference>
<dbReference type="InterPro" id="IPR011990">
    <property type="entry name" value="TPR-like_helical_dom_sf"/>
</dbReference>
<name>A0A015SJG7_BACFG</name>
<dbReference type="AlphaFoldDB" id="A0A015SJG7"/>
<comment type="subcellular location">
    <subcellularLocation>
        <location evidence="1">Cell outer membrane</location>
    </subcellularLocation>
</comment>
<dbReference type="Pfam" id="PF14322">
    <property type="entry name" value="SusD-like_3"/>
    <property type="match status" value="1"/>
</dbReference>
<dbReference type="PATRIC" id="fig|1339315.3.peg.4523"/>
<feature type="signal peptide" evidence="6">
    <location>
        <begin position="1"/>
        <end position="23"/>
    </location>
</feature>
<reference evidence="9 10" key="1">
    <citation type="submission" date="2014-02" db="EMBL/GenBank/DDBJ databases">
        <authorList>
            <person name="Sears C."/>
            <person name="Carroll K."/>
            <person name="Sack B.R."/>
            <person name="Qadri F."/>
            <person name="Myers L.L."/>
            <person name="Chung G.-T."/>
            <person name="Escheverria P."/>
            <person name="Fraser C.M."/>
            <person name="Sadzewicz L."/>
            <person name="Shefchek K.A."/>
            <person name="Tallon L."/>
            <person name="Das S.P."/>
            <person name="Daugherty S."/>
            <person name="Mongodin E.F."/>
        </authorList>
    </citation>
    <scope>NUCLEOTIDE SEQUENCE [LARGE SCALE GENOMIC DNA]</scope>
    <source>
        <strain evidence="10">3988T(B)14</strain>
    </source>
</reference>
<dbReference type="InterPro" id="IPR012944">
    <property type="entry name" value="SusD_RagB_dom"/>
</dbReference>
<comment type="similarity">
    <text evidence="2">Belongs to the SusD family.</text>
</comment>
<feature type="domain" description="SusD-like N-terminal" evidence="8">
    <location>
        <begin position="90"/>
        <end position="231"/>
    </location>
</feature>
<dbReference type="PROSITE" id="PS51257">
    <property type="entry name" value="PROKAR_LIPOPROTEIN"/>
    <property type="match status" value="1"/>
</dbReference>
<evidence type="ECO:0000256" key="2">
    <source>
        <dbReference type="ARBA" id="ARBA00006275"/>
    </source>
</evidence>
<evidence type="ECO:0000256" key="1">
    <source>
        <dbReference type="ARBA" id="ARBA00004442"/>
    </source>
</evidence>
<dbReference type="RefSeq" id="WP_005783447.1">
    <property type="nucleotide sequence ID" value="NZ_JGCY01000407.1"/>
</dbReference>
<dbReference type="InterPro" id="IPR033985">
    <property type="entry name" value="SusD-like_N"/>
</dbReference>
<dbReference type="Pfam" id="PF07980">
    <property type="entry name" value="SusD_RagB"/>
    <property type="match status" value="1"/>
</dbReference>
<evidence type="ECO:0000313" key="9">
    <source>
        <dbReference type="EMBL" id="EXY72374.1"/>
    </source>
</evidence>
<dbReference type="Proteomes" id="UP000020529">
    <property type="component" value="Unassembled WGS sequence"/>
</dbReference>
<evidence type="ECO:0000256" key="3">
    <source>
        <dbReference type="ARBA" id="ARBA00022729"/>
    </source>
</evidence>
<evidence type="ECO:0000259" key="7">
    <source>
        <dbReference type="Pfam" id="PF07980"/>
    </source>
</evidence>
<organism evidence="9 10">
    <name type="scientific">Bacteroides fragilis str. 3988T(B)14</name>
    <dbReference type="NCBI Taxonomy" id="1339315"/>
    <lineage>
        <taxon>Bacteria</taxon>
        <taxon>Pseudomonadati</taxon>
        <taxon>Bacteroidota</taxon>
        <taxon>Bacteroidia</taxon>
        <taxon>Bacteroidales</taxon>
        <taxon>Bacteroidaceae</taxon>
        <taxon>Bacteroides</taxon>
    </lineage>
</organism>
<keyword evidence="3 6" id="KW-0732">Signal</keyword>
<sequence>MKTFYSLFLSSALLLSLLVTSCADQLNINPKGVLADDLLLGKPEHIDDFVTPCYSLIPYLPWSEAHAWWMHGSIRSDDAYKGGSGVSDQSAWHDMEVFSSVTANVGNNDGPWFKGYVAISRYNLALYALSKVTDENYPLKGVRTGEVKFLRGATYFFMKTLWRYIPWVDEENGRTVEDVTNISNRPNGTDDTYLWEHIVADLEEAVRLLPEKQEEIGRINKNAARAMAAKALLFMAYKQDARHQVVEVDKKILERALVYINEITDQEGGNVGLCEDFAENFLPEYDNATKEAIWEIQYSINDGTSSGGNTNNGAELNAPSWEPYFPCCDFHKMSFNMANAFRTGTDGLPLFDTFNDAEMKGRFKEYFDENSFDPRLSHTAAIPGYPYKYNPDLLYEEKASRSPGDYGYLKSVKELVPAGCDCIIVNRNSMNVKQIRYAEVLLWKAEILIQLDRHKEARPIINKLRERANNSRIRLLMADGTPYMNYKVSLYTDEAAWTKDYAWKALMFENRLETACEGRRFFDLQRWGILEPTMNAYFKKEKTRFSWMNNAVFVAGRDEYKPIPQQQMNWAKGNYIQNPGY</sequence>
<gene>
    <name evidence="9" type="ORF">M124_3891</name>
</gene>
<dbReference type="GO" id="GO:0009279">
    <property type="term" value="C:cell outer membrane"/>
    <property type="evidence" value="ECO:0007669"/>
    <property type="project" value="UniProtKB-SubCell"/>
</dbReference>
<protein>
    <submittedName>
        <fullName evidence="9">Starch-binding associating with outer membrane family protein</fullName>
    </submittedName>
</protein>
<dbReference type="Gene3D" id="1.25.40.390">
    <property type="match status" value="1"/>
</dbReference>
<dbReference type="SUPFAM" id="SSF48452">
    <property type="entry name" value="TPR-like"/>
    <property type="match status" value="1"/>
</dbReference>
<evidence type="ECO:0000313" key="10">
    <source>
        <dbReference type="Proteomes" id="UP000020529"/>
    </source>
</evidence>
<evidence type="ECO:0000256" key="4">
    <source>
        <dbReference type="ARBA" id="ARBA00023136"/>
    </source>
</evidence>
<evidence type="ECO:0000256" key="5">
    <source>
        <dbReference type="ARBA" id="ARBA00023237"/>
    </source>
</evidence>